<name>A0A844GXW5_9CHRO</name>
<dbReference type="InterPro" id="IPR003918">
    <property type="entry name" value="NADH_UbQ_OxRdtase"/>
</dbReference>
<feature type="transmembrane region" description="Helical" evidence="14">
    <location>
        <begin position="37"/>
        <end position="54"/>
    </location>
</feature>
<feature type="transmembrane region" description="Helical" evidence="14">
    <location>
        <begin position="87"/>
        <end position="107"/>
    </location>
</feature>
<dbReference type="NCBIfam" id="TIGR01972">
    <property type="entry name" value="NDH_I_M"/>
    <property type="match status" value="1"/>
</dbReference>
<gene>
    <name evidence="14" type="primary">ndhD</name>
    <name evidence="18" type="ORF">GGC33_08745</name>
</gene>
<sequence>MFSAEFPWLTAVIALPLIGAFAIPLIPDKYGKNIRNYSLTIALINFCLIVYGFWQNYSIYDTNFQLQESYSWFPQIGLTWSLGVDGLSMPLIVLSGLISTLAILASWQVEKKSKLYFFLLLVLYSAQIGVFAAQDLLLFFIMWELELVPVYILISIWGGKKRLYAATKFILYTALASIFILVAGLAMAFYGDNFTLNMAELGMKNYPIALEVLAYVGFLIAFGVKLPIFPFHTWLPDAHSEASAPVSMILAGVLLKMGGYGLIRFNLEMLPDAHIKFAPLLVILGVINIVYGAFTAFAQTNLKRRLASSSISHMGFVLVGIAAFTDLGMNGAMLQMLSHGLIAAALFFLSGVTYERTHTLMMDEMGGMAKSMPKTFALFTAASMASLALPGMSGFVSELSVFLGFAQSDAYSSVFKVVVTVLAGVGLILTPIYLLSMLRVVFYGENVTGLKLDGFQLDAKPREVFITVCLIIPIIAIGLYPKLATESYDLKTVQVASKTRVSLEVIVNHSVENIPANFTIAEINN</sequence>
<feature type="transmembrane region" description="Helical" evidence="14">
    <location>
        <begin position="138"/>
        <end position="157"/>
    </location>
</feature>
<keyword evidence="4 14" id="KW-0874">Quinone</keyword>
<evidence type="ECO:0000256" key="11">
    <source>
        <dbReference type="ARBA" id="ARBA00025624"/>
    </source>
</evidence>
<dbReference type="PRINTS" id="PR01437">
    <property type="entry name" value="NUOXDRDTASE4"/>
</dbReference>
<evidence type="ECO:0000313" key="18">
    <source>
        <dbReference type="EMBL" id="MTF39015.1"/>
    </source>
</evidence>
<keyword evidence="3 14" id="KW-0812">Transmembrane</keyword>
<protein>
    <recommendedName>
        <fullName evidence="14">NAD(P)H-quinone oxidoreductase chain 4</fullName>
        <ecNumber evidence="14">7.1.1.-</ecNumber>
    </recommendedName>
    <alternativeName>
        <fullName evidence="14">NAD(P)H dehydrogenase I, chain 4</fullName>
    </alternativeName>
    <alternativeName>
        <fullName evidence="14">NDH-1, chain 4</fullName>
    </alternativeName>
</protein>
<dbReference type="Pfam" id="PF00361">
    <property type="entry name" value="Proton_antipo_M"/>
    <property type="match status" value="1"/>
</dbReference>
<dbReference type="EMBL" id="WMIA01000009">
    <property type="protein sequence ID" value="MTF39015.1"/>
    <property type="molecule type" value="Genomic_DNA"/>
</dbReference>
<feature type="domain" description="NADH:ubiquinone oxidoreductase chain 4 N-terminal" evidence="17">
    <location>
        <begin position="62"/>
        <end position="124"/>
    </location>
</feature>
<evidence type="ECO:0000259" key="16">
    <source>
        <dbReference type="Pfam" id="PF00361"/>
    </source>
</evidence>
<feature type="transmembrane region" description="Helical" evidence="14">
    <location>
        <begin position="275"/>
        <end position="294"/>
    </location>
</feature>
<evidence type="ECO:0000256" key="6">
    <source>
        <dbReference type="ARBA" id="ARBA00022957"/>
    </source>
</evidence>
<dbReference type="PANTHER" id="PTHR43507:SF21">
    <property type="entry name" value="NAD(P)H-QUINONE OXIDOREDUCTASE CHAIN 4, CHLOROPLASTIC"/>
    <property type="match status" value="1"/>
</dbReference>
<dbReference type="PANTHER" id="PTHR43507">
    <property type="entry name" value="NADH-UBIQUINONE OXIDOREDUCTASE CHAIN 4"/>
    <property type="match status" value="1"/>
</dbReference>
<comment type="function">
    <text evidence="11 14">NDH-1 shuttles electrons from NAD(P)H, via FMN and iron-sulfur (Fe-S) centers, to quinones in the respiratory chain. The immediate electron acceptor for the enzyme in this species is believed to be plastoquinone. Couples the redox reaction to proton translocation (for every two electrons transferred, four hydrogen ions are translocated across the cytoplasmic membrane), and thus conserves the redox energy in a proton gradient.</text>
</comment>
<reference evidence="18 19" key="1">
    <citation type="submission" date="2019-11" db="EMBL/GenBank/DDBJ databases">
        <title>Isolation of a new High Light Tolerant Cyanobacteria.</title>
        <authorList>
            <person name="Dobson Z."/>
            <person name="Vaughn N."/>
            <person name="Vaughn M."/>
            <person name="Fromme P."/>
            <person name="Mazor Y."/>
        </authorList>
    </citation>
    <scope>NUCLEOTIDE SEQUENCE [LARGE SCALE GENOMIC DNA]</scope>
    <source>
        <strain evidence="18 19">0216</strain>
    </source>
</reference>
<keyword evidence="14" id="KW-0793">Thylakoid</keyword>
<feature type="domain" description="NADH:quinone oxidoreductase/Mrp antiporter transmembrane" evidence="16">
    <location>
        <begin position="133"/>
        <end position="421"/>
    </location>
</feature>
<evidence type="ECO:0000256" key="9">
    <source>
        <dbReference type="ARBA" id="ARBA00023027"/>
    </source>
</evidence>
<dbReference type="InterPro" id="IPR010227">
    <property type="entry name" value="NADH_Q_OxRdtase_chainM/4"/>
</dbReference>
<evidence type="ECO:0000256" key="2">
    <source>
        <dbReference type="ARBA" id="ARBA00009025"/>
    </source>
</evidence>
<dbReference type="HAMAP" id="MF_00491">
    <property type="entry name" value="NDH1_NuoM"/>
    <property type="match status" value="1"/>
</dbReference>
<dbReference type="GO" id="GO:0042773">
    <property type="term" value="P:ATP synthesis coupled electron transport"/>
    <property type="evidence" value="ECO:0007669"/>
    <property type="project" value="InterPro"/>
</dbReference>
<comment type="caution">
    <text evidence="18">The sequence shown here is derived from an EMBL/GenBank/DDBJ whole genome shotgun (WGS) entry which is preliminary data.</text>
</comment>
<comment type="subcellular location">
    <subcellularLocation>
        <location evidence="14">Cellular thylakoid membrane</location>
        <topology evidence="14">Multi-pass membrane protein</topology>
    </subcellularLocation>
    <subcellularLocation>
        <location evidence="1">Endomembrane system</location>
        <topology evidence="1">Multi-pass membrane protein</topology>
    </subcellularLocation>
    <subcellularLocation>
        <location evidence="15">Membrane</location>
        <topology evidence="15">Multi-pass membrane protein</topology>
    </subcellularLocation>
</comment>
<evidence type="ECO:0000256" key="1">
    <source>
        <dbReference type="ARBA" id="ARBA00004127"/>
    </source>
</evidence>
<dbReference type="RefSeq" id="WP_155083791.1">
    <property type="nucleotide sequence ID" value="NZ_WMIA01000009.1"/>
</dbReference>
<dbReference type="Proteomes" id="UP000437131">
    <property type="component" value="Unassembled WGS sequence"/>
</dbReference>
<keyword evidence="9 14" id="KW-0520">NAD</keyword>
<keyword evidence="10 14" id="KW-0472">Membrane</keyword>
<feature type="transmembrane region" description="Helical" evidence="14">
    <location>
        <begin position="375"/>
        <end position="397"/>
    </location>
</feature>
<keyword evidence="6 14" id="KW-0618">Plastoquinone</keyword>
<evidence type="ECO:0000313" key="19">
    <source>
        <dbReference type="Proteomes" id="UP000437131"/>
    </source>
</evidence>
<feature type="transmembrane region" description="Helical" evidence="14">
    <location>
        <begin position="463"/>
        <end position="481"/>
    </location>
</feature>
<dbReference type="GO" id="GO:0016655">
    <property type="term" value="F:oxidoreductase activity, acting on NAD(P)H, quinone or similar compound as acceptor"/>
    <property type="evidence" value="ECO:0007669"/>
    <property type="project" value="UniProtKB-UniRule"/>
</dbReference>
<comment type="catalytic activity">
    <reaction evidence="12 14">
        <text>a plastoquinone + NADPH + (n+1) H(+)(in) = a plastoquinol + NADP(+) + n H(+)(out)</text>
        <dbReference type="Rhea" id="RHEA:42612"/>
        <dbReference type="Rhea" id="RHEA-COMP:9561"/>
        <dbReference type="Rhea" id="RHEA-COMP:9562"/>
        <dbReference type="ChEBI" id="CHEBI:15378"/>
        <dbReference type="ChEBI" id="CHEBI:17757"/>
        <dbReference type="ChEBI" id="CHEBI:57783"/>
        <dbReference type="ChEBI" id="CHEBI:58349"/>
        <dbReference type="ChEBI" id="CHEBI:62192"/>
    </reaction>
</comment>
<evidence type="ECO:0000256" key="8">
    <source>
        <dbReference type="ARBA" id="ARBA00022989"/>
    </source>
</evidence>
<evidence type="ECO:0000256" key="14">
    <source>
        <dbReference type="HAMAP-Rule" id="MF_00491"/>
    </source>
</evidence>
<keyword evidence="7 14" id="KW-1278">Translocase</keyword>
<keyword evidence="5 14" id="KW-0521">NADP</keyword>
<dbReference type="AlphaFoldDB" id="A0A844GXW5"/>
<accession>A0A844GXW5</accession>
<evidence type="ECO:0000256" key="15">
    <source>
        <dbReference type="RuleBase" id="RU000320"/>
    </source>
</evidence>
<evidence type="ECO:0000256" key="3">
    <source>
        <dbReference type="ARBA" id="ARBA00022692"/>
    </source>
</evidence>
<dbReference type="EC" id="7.1.1.-" evidence="14"/>
<dbReference type="Pfam" id="PF01059">
    <property type="entry name" value="Oxidored_q5_N"/>
    <property type="match status" value="1"/>
</dbReference>
<feature type="transmembrane region" description="Helical" evidence="14">
    <location>
        <begin position="210"/>
        <end position="231"/>
    </location>
</feature>
<evidence type="ECO:0000256" key="12">
    <source>
        <dbReference type="ARBA" id="ARBA00047726"/>
    </source>
</evidence>
<dbReference type="NCBIfam" id="NF009212">
    <property type="entry name" value="PRK12561.1"/>
    <property type="match status" value="1"/>
</dbReference>
<feature type="transmembrane region" description="Helical" evidence="14">
    <location>
        <begin position="6"/>
        <end position="25"/>
    </location>
</feature>
<evidence type="ECO:0000256" key="4">
    <source>
        <dbReference type="ARBA" id="ARBA00022719"/>
    </source>
</evidence>
<proteinExistence type="inferred from homology"/>
<keyword evidence="8 14" id="KW-1133">Transmembrane helix</keyword>
<organism evidence="18 19">
    <name type="scientific">Cyanobacterium aponinum 0216</name>
    <dbReference type="NCBI Taxonomy" id="2676140"/>
    <lineage>
        <taxon>Bacteria</taxon>
        <taxon>Bacillati</taxon>
        <taxon>Cyanobacteriota</taxon>
        <taxon>Cyanophyceae</taxon>
        <taxon>Oscillatoriophycideae</taxon>
        <taxon>Chroococcales</taxon>
        <taxon>Geminocystaceae</taxon>
        <taxon>Cyanobacterium</taxon>
    </lineage>
</organism>
<evidence type="ECO:0000256" key="7">
    <source>
        <dbReference type="ARBA" id="ARBA00022967"/>
    </source>
</evidence>
<keyword evidence="18" id="KW-0560">Oxidoreductase</keyword>
<evidence type="ECO:0000256" key="10">
    <source>
        <dbReference type="ARBA" id="ARBA00023136"/>
    </source>
</evidence>
<feature type="transmembrane region" description="Helical" evidence="14">
    <location>
        <begin position="336"/>
        <end position="354"/>
    </location>
</feature>
<dbReference type="GO" id="GO:0003954">
    <property type="term" value="F:NADH dehydrogenase activity"/>
    <property type="evidence" value="ECO:0007669"/>
    <property type="project" value="TreeGrafter"/>
</dbReference>
<evidence type="ECO:0000256" key="5">
    <source>
        <dbReference type="ARBA" id="ARBA00022857"/>
    </source>
</evidence>
<evidence type="ECO:0000256" key="13">
    <source>
        <dbReference type="ARBA" id="ARBA00048026"/>
    </source>
</evidence>
<feature type="transmembrane region" description="Helical" evidence="14">
    <location>
        <begin position="114"/>
        <end position="132"/>
    </location>
</feature>
<dbReference type="GO" id="GO:0012505">
    <property type="term" value="C:endomembrane system"/>
    <property type="evidence" value="ECO:0007669"/>
    <property type="project" value="UniProtKB-SubCell"/>
</dbReference>
<dbReference type="InterPro" id="IPR000260">
    <property type="entry name" value="NADH4_N"/>
</dbReference>
<dbReference type="GO" id="GO:0008137">
    <property type="term" value="F:NADH dehydrogenase (ubiquinone) activity"/>
    <property type="evidence" value="ECO:0007669"/>
    <property type="project" value="InterPro"/>
</dbReference>
<feature type="transmembrane region" description="Helical" evidence="14">
    <location>
        <begin position="243"/>
        <end position="263"/>
    </location>
</feature>
<feature type="transmembrane region" description="Helical" evidence="14">
    <location>
        <begin position="306"/>
        <end position="324"/>
    </location>
</feature>
<dbReference type="InterPro" id="IPR022997">
    <property type="entry name" value="NADH_Q_OxRdtase_chain4"/>
</dbReference>
<evidence type="ECO:0000259" key="17">
    <source>
        <dbReference type="Pfam" id="PF01059"/>
    </source>
</evidence>
<comment type="similarity">
    <text evidence="2 14">Belongs to the complex I subunit 4 family.</text>
</comment>
<dbReference type="GO" id="GO:0015990">
    <property type="term" value="P:electron transport coupled proton transport"/>
    <property type="evidence" value="ECO:0007669"/>
    <property type="project" value="TreeGrafter"/>
</dbReference>
<comment type="catalytic activity">
    <reaction evidence="13 14">
        <text>a plastoquinone + NADH + (n+1) H(+)(in) = a plastoquinol + NAD(+) + n H(+)(out)</text>
        <dbReference type="Rhea" id="RHEA:42608"/>
        <dbReference type="Rhea" id="RHEA-COMP:9561"/>
        <dbReference type="Rhea" id="RHEA-COMP:9562"/>
        <dbReference type="ChEBI" id="CHEBI:15378"/>
        <dbReference type="ChEBI" id="CHEBI:17757"/>
        <dbReference type="ChEBI" id="CHEBI:57540"/>
        <dbReference type="ChEBI" id="CHEBI:57945"/>
        <dbReference type="ChEBI" id="CHEBI:62192"/>
    </reaction>
</comment>
<dbReference type="GO" id="GO:0048039">
    <property type="term" value="F:ubiquinone binding"/>
    <property type="evidence" value="ECO:0007669"/>
    <property type="project" value="TreeGrafter"/>
</dbReference>
<dbReference type="InterPro" id="IPR001750">
    <property type="entry name" value="ND/Mrp_TM"/>
</dbReference>
<feature type="transmembrane region" description="Helical" evidence="14">
    <location>
        <begin position="417"/>
        <end position="442"/>
    </location>
</feature>
<dbReference type="GO" id="GO:0031676">
    <property type="term" value="C:plasma membrane-derived thylakoid membrane"/>
    <property type="evidence" value="ECO:0007669"/>
    <property type="project" value="UniProtKB-SubCell"/>
</dbReference>
<feature type="transmembrane region" description="Helical" evidence="14">
    <location>
        <begin position="169"/>
        <end position="190"/>
    </location>
</feature>